<protein>
    <submittedName>
        <fullName evidence="1">Uncharacterized spore protein YtfJ</fullName>
    </submittedName>
</protein>
<dbReference type="OrthoDB" id="1711150at2"/>
<reference evidence="2" key="1">
    <citation type="submission" date="2016-11" db="EMBL/GenBank/DDBJ databases">
        <authorList>
            <person name="Varghese N."/>
            <person name="Submissions S."/>
        </authorList>
    </citation>
    <scope>NUCLEOTIDE SEQUENCE [LARGE SCALE GENOMIC DNA]</scope>
    <source>
        <strain evidence="2">DSM 17957</strain>
    </source>
</reference>
<dbReference type="PIRSF" id="PIRSF021377">
    <property type="entry name" value="YtfJ"/>
    <property type="match status" value="1"/>
</dbReference>
<dbReference type="Proteomes" id="UP000184536">
    <property type="component" value="Unassembled WGS sequence"/>
</dbReference>
<accession>A0A1M6GLE7</accession>
<dbReference type="EMBL" id="FQZV01000014">
    <property type="protein sequence ID" value="SHJ10770.1"/>
    <property type="molecule type" value="Genomic_DNA"/>
</dbReference>
<organism evidence="1 2">
    <name type="scientific">Geosporobacter subterraneus DSM 17957</name>
    <dbReference type="NCBI Taxonomy" id="1121919"/>
    <lineage>
        <taxon>Bacteria</taxon>
        <taxon>Bacillati</taxon>
        <taxon>Bacillota</taxon>
        <taxon>Clostridia</taxon>
        <taxon>Peptostreptococcales</taxon>
        <taxon>Thermotaleaceae</taxon>
        <taxon>Geosporobacter</taxon>
    </lineage>
</organism>
<dbReference type="STRING" id="1121919.SAMN02745975_01308"/>
<name>A0A1M6GLE7_9FIRM</name>
<gene>
    <name evidence="1" type="ORF">SAMN02745975_01308</name>
</gene>
<dbReference type="InterPro" id="IPR014229">
    <property type="entry name" value="Spore_YtfJ"/>
</dbReference>
<sequence>MAFNLNENVNTLFESLEKFLTSKTVVGEPIHIGEVTLVPIINLAFGVGTGGGDGIDDKGSKGLGAGGGVGAKASPTAIIVIKGDSVEMLPIKSSNGLEKLIDMVPEIVSKVKSKKDEVSKEAD</sequence>
<dbReference type="PANTHER" id="PTHR39162:SF1">
    <property type="entry name" value="SPORULATION PROTEIN YTFJ"/>
    <property type="match status" value="1"/>
</dbReference>
<dbReference type="RefSeq" id="WP_110940538.1">
    <property type="nucleotide sequence ID" value="NZ_FQZV01000014.1"/>
</dbReference>
<keyword evidence="2" id="KW-1185">Reference proteome</keyword>
<evidence type="ECO:0000313" key="2">
    <source>
        <dbReference type="Proteomes" id="UP000184536"/>
    </source>
</evidence>
<proteinExistence type="predicted"/>
<dbReference type="Pfam" id="PF09579">
    <property type="entry name" value="Spore_YtfJ"/>
    <property type="match status" value="1"/>
</dbReference>
<dbReference type="PANTHER" id="PTHR39162">
    <property type="entry name" value="GLL3345 PROTEIN"/>
    <property type="match status" value="1"/>
</dbReference>
<evidence type="ECO:0000313" key="1">
    <source>
        <dbReference type="EMBL" id="SHJ10770.1"/>
    </source>
</evidence>
<dbReference type="AlphaFoldDB" id="A0A1M6GLE7"/>